<gene>
    <name evidence="1" type="ORF">ACHE_60513A</name>
</gene>
<dbReference type="EMBL" id="AP024421">
    <property type="protein sequence ID" value="BCR90627.1"/>
    <property type="molecule type" value="Genomic_DNA"/>
</dbReference>
<reference evidence="1" key="1">
    <citation type="submission" date="2021-01" db="EMBL/GenBank/DDBJ databases">
        <authorList>
            <consortium name="Aspergillus chevalieri M1 genome sequencing consortium"/>
            <person name="Kazuki M."/>
            <person name="Futagami T."/>
        </authorList>
    </citation>
    <scope>NUCLEOTIDE SEQUENCE</scope>
    <source>
        <strain evidence="1">M1</strain>
    </source>
</reference>
<accession>A0A7R7VTP4</accession>
<evidence type="ECO:0000313" key="1">
    <source>
        <dbReference type="EMBL" id="BCR90627.1"/>
    </source>
</evidence>
<dbReference type="GeneID" id="66984985"/>
<sequence length="99" mass="11435">MFSDFKQISPMLMLMETQTAAANTFQLCFPLEEHPEYSQQAAAYGRDEMDKAGPNVVLEIYLSLPKSATLRTGPRRGVACWYLALLKRRPRRSRRLNRQ</sequence>
<keyword evidence="2" id="KW-1185">Reference proteome</keyword>
<dbReference type="RefSeq" id="XP_043139149.1">
    <property type="nucleotide sequence ID" value="XM_043281695.1"/>
</dbReference>
<name>A0A7R7VTP4_ASPCH</name>
<evidence type="ECO:0000313" key="2">
    <source>
        <dbReference type="Proteomes" id="UP000637239"/>
    </source>
</evidence>
<reference evidence="1" key="2">
    <citation type="submission" date="2021-02" db="EMBL/GenBank/DDBJ databases">
        <title>Aspergillus chevalieri M1 genome sequence.</title>
        <authorList>
            <person name="Kadooka C."/>
            <person name="Mori K."/>
            <person name="Futagami T."/>
        </authorList>
    </citation>
    <scope>NUCLEOTIDE SEQUENCE</scope>
    <source>
        <strain evidence="1">M1</strain>
    </source>
</reference>
<protein>
    <submittedName>
        <fullName evidence="1">Uncharacterized protein</fullName>
    </submittedName>
</protein>
<dbReference type="KEGG" id="ache:ACHE_60513A"/>
<dbReference type="AlphaFoldDB" id="A0A7R7VTP4"/>
<dbReference type="Proteomes" id="UP000637239">
    <property type="component" value="Chromosome 6"/>
</dbReference>
<organism evidence="1 2">
    <name type="scientific">Aspergillus chevalieri</name>
    <name type="common">Eurotium chevalieri</name>
    <dbReference type="NCBI Taxonomy" id="182096"/>
    <lineage>
        <taxon>Eukaryota</taxon>
        <taxon>Fungi</taxon>
        <taxon>Dikarya</taxon>
        <taxon>Ascomycota</taxon>
        <taxon>Pezizomycotina</taxon>
        <taxon>Eurotiomycetes</taxon>
        <taxon>Eurotiomycetidae</taxon>
        <taxon>Eurotiales</taxon>
        <taxon>Aspergillaceae</taxon>
        <taxon>Aspergillus</taxon>
        <taxon>Aspergillus subgen. Aspergillus</taxon>
    </lineage>
</organism>
<proteinExistence type="predicted"/>